<dbReference type="Pfam" id="PF04438">
    <property type="entry name" value="zf-HIT"/>
    <property type="match status" value="1"/>
</dbReference>
<reference evidence="5" key="4">
    <citation type="submission" date="2015-06" db="UniProtKB">
        <authorList>
            <consortium name="EnsemblMetazoa"/>
        </authorList>
    </citation>
    <scope>IDENTIFICATION</scope>
</reference>
<evidence type="ECO:0000313" key="4">
    <source>
        <dbReference type="EMBL" id="ETN59705.1"/>
    </source>
</evidence>
<accession>W5JA24</accession>
<proteinExistence type="predicted"/>
<dbReference type="EMBL" id="ADMH02002066">
    <property type="protein sequence ID" value="ETN59705.1"/>
    <property type="molecule type" value="Genomic_DNA"/>
</dbReference>
<feature type="domain" description="HIT-type" evidence="3">
    <location>
        <begin position="6"/>
        <end position="39"/>
    </location>
</feature>
<keyword evidence="1" id="KW-0862">Zinc</keyword>
<reference evidence="4" key="3">
    <citation type="journal article" date="2013" name="Nucleic Acids Res.">
        <title>The genome of Anopheles darlingi, the main neotropical malaria vector.</title>
        <authorList>
            <person name="Marinotti O."/>
            <person name="Cerqueira G.C."/>
            <person name="de Almeida L.G."/>
            <person name="Ferro M.I."/>
            <person name="Loreto E.L."/>
            <person name="Zaha A."/>
            <person name="Teixeira S.M."/>
            <person name="Wespiser A.R."/>
            <person name="Almeida E Silva A."/>
            <person name="Schlindwein A.D."/>
            <person name="Pacheco A.C."/>
            <person name="Silva A.L."/>
            <person name="Graveley B.R."/>
            <person name="Walenz B.P."/>
            <person name="Lima Bde A."/>
            <person name="Ribeiro C.A."/>
            <person name="Nunes-Silva C.G."/>
            <person name="de Carvalho C.R."/>
            <person name="Soares C.M."/>
            <person name="de Menezes C.B."/>
            <person name="Matiolli C."/>
            <person name="Caffrey D."/>
            <person name="Araujo D.A."/>
            <person name="de Oliveira D.M."/>
            <person name="Golenbock D."/>
            <person name="Grisard E.C."/>
            <person name="Fantinatti-Garboggini F."/>
            <person name="de Carvalho F.M."/>
            <person name="Barcellos F.G."/>
            <person name="Prosdocimi F."/>
            <person name="May G."/>
            <person name="Azevedo Junior G.M."/>
            <person name="Guimaraes G.M."/>
            <person name="Goldman G.H."/>
            <person name="Padilha I.Q."/>
            <person name="Batista Jda S."/>
            <person name="Ferro J.A."/>
            <person name="Ribeiro J.M."/>
            <person name="Fietto J.L."/>
            <person name="Dabbas K.M."/>
            <person name="Cerdeira L."/>
            <person name="Agnez-Lima L.F."/>
            <person name="Brocchi M."/>
            <person name="de Carvalho M.O."/>
            <person name="Teixeira Mde M."/>
            <person name="Diniz Maia Mde M."/>
            <person name="Goldman M.H."/>
            <person name="Cruz Schneider M.P."/>
            <person name="Felipe M.S."/>
            <person name="Hungria M."/>
            <person name="Nicolas M.F."/>
            <person name="Pereira M."/>
            <person name="Montes M.A."/>
            <person name="Cantao M.E."/>
            <person name="Vincentz M."/>
            <person name="Rafael M.S."/>
            <person name="Silverman N."/>
            <person name="Stoco P.H."/>
            <person name="Souza R.C."/>
            <person name="Vicentini R."/>
            <person name="Gazzinelli R.T."/>
            <person name="Neves Rde O."/>
            <person name="Silva R."/>
            <person name="Astolfi-Filho S."/>
            <person name="Maciel T.E."/>
            <person name="Urmenyi T.P."/>
            <person name="Tadei W.P."/>
            <person name="Camargo E.P."/>
            <person name="de Vasconcelos A.T."/>
        </authorList>
    </citation>
    <scope>NUCLEOTIDE SEQUENCE</scope>
</reference>
<dbReference type="PANTHER" id="PTHR15555:SF0">
    <property type="entry name" value="ZINC FINGER HIT DOMAIN-CONTAINING PROTEIN 2"/>
    <property type="match status" value="1"/>
</dbReference>
<feature type="region of interest" description="Disordered" evidence="2">
    <location>
        <begin position="77"/>
        <end position="105"/>
    </location>
</feature>
<feature type="compositionally biased region" description="Acidic residues" evidence="2">
    <location>
        <begin position="78"/>
        <end position="91"/>
    </location>
</feature>
<sequence>MTEEICKICTDNTAKYNCPRCNILYCSVTCYKSPSHLECSEGFYRENIVEELALRQSEDDAAQSARSMMDILQRIEQQADDGDDDDDEECVEEKGELDSDDDEQEADLTARLNGIDLDDAEKVWEHLTNAEKEEFQRMLENGEIMSVVPEVEMWWTKPYKIDLIQPLDSRSLQEQHLLSSCPPVWGKIADFKQICKNEPSAAVRFNIANVLAGYCFVFSYFFGDLHDNALEVVDCLIGVCLNLKTSTNFDSEVMAVESVVNECRQKCLPIERMTSASLKSYVQTLFLGPTECGKKFKKHFILSALSDARSLLSEARKEFKQYLRSNASSTVPTEDKDDLQHATLQNLHSCQKKVEFYLAYANSANCL</sequence>
<dbReference type="EnsemblMetazoa" id="ADAC008714-RA">
    <property type="protein sequence ID" value="ADAC008714-PA"/>
    <property type="gene ID" value="ADAC008714"/>
</dbReference>
<evidence type="ECO:0000256" key="1">
    <source>
        <dbReference type="PROSITE-ProRule" id="PRU00453"/>
    </source>
</evidence>
<dbReference type="PROSITE" id="PS51083">
    <property type="entry name" value="ZF_HIT"/>
    <property type="match status" value="1"/>
</dbReference>
<dbReference type="GO" id="GO:0008270">
    <property type="term" value="F:zinc ion binding"/>
    <property type="evidence" value="ECO:0007669"/>
    <property type="project" value="UniProtKB-UniRule"/>
</dbReference>
<evidence type="ECO:0000313" key="5">
    <source>
        <dbReference type="EnsemblMetazoa" id="ADAC008714-PA"/>
    </source>
</evidence>
<dbReference type="VEuPathDB" id="VectorBase:ADAC008714"/>
<keyword evidence="1" id="KW-0479">Metal-binding</keyword>
<dbReference type="AlphaFoldDB" id="W5JA24"/>
<dbReference type="SUPFAM" id="SSF144232">
    <property type="entry name" value="HIT/MYND zinc finger-like"/>
    <property type="match status" value="1"/>
</dbReference>
<dbReference type="VEuPathDB" id="VectorBase:ADAR2_007090"/>
<dbReference type="eggNOG" id="KOG4317">
    <property type="taxonomic scope" value="Eukaryota"/>
</dbReference>
<evidence type="ECO:0000259" key="3">
    <source>
        <dbReference type="PROSITE" id="PS51083"/>
    </source>
</evidence>
<keyword evidence="1" id="KW-0863">Zinc-finger</keyword>
<reference evidence="4" key="2">
    <citation type="submission" date="2010-05" db="EMBL/GenBank/DDBJ databases">
        <authorList>
            <person name="Almeida L.G."/>
            <person name="Nicolas M.F."/>
            <person name="Souza R.C."/>
            <person name="Vasconcelos A.T.R."/>
        </authorList>
    </citation>
    <scope>NUCLEOTIDE SEQUENCE</scope>
</reference>
<dbReference type="InterPro" id="IPR039646">
    <property type="entry name" value="ZNHIT2"/>
</dbReference>
<reference evidence="4 6" key="1">
    <citation type="journal article" date="2010" name="BMC Genomics">
        <title>Combination of measures distinguishes pre-miRNAs from other stem-loops in the genome of the newly sequenced Anopheles darlingi.</title>
        <authorList>
            <person name="Mendes N.D."/>
            <person name="Freitas A.T."/>
            <person name="Vasconcelos A.T."/>
            <person name="Sagot M.F."/>
        </authorList>
    </citation>
    <scope>NUCLEOTIDE SEQUENCE</scope>
</reference>
<dbReference type="InterPro" id="IPR007529">
    <property type="entry name" value="Znf_HIT"/>
</dbReference>
<evidence type="ECO:0000256" key="2">
    <source>
        <dbReference type="SAM" id="MobiDB-lite"/>
    </source>
</evidence>
<dbReference type="Proteomes" id="UP000000673">
    <property type="component" value="Unassembled WGS sequence"/>
</dbReference>
<dbReference type="FunCoup" id="W5JA24">
    <property type="interactions" value="223"/>
</dbReference>
<organism evidence="4">
    <name type="scientific">Anopheles darlingi</name>
    <name type="common">Mosquito</name>
    <dbReference type="NCBI Taxonomy" id="43151"/>
    <lineage>
        <taxon>Eukaryota</taxon>
        <taxon>Metazoa</taxon>
        <taxon>Ecdysozoa</taxon>
        <taxon>Arthropoda</taxon>
        <taxon>Hexapoda</taxon>
        <taxon>Insecta</taxon>
        <taxon>Pterygota</taxon>
        <taxon>Neoptera</taxon>
        <taxon>Endopterygota</taxon>
        <taxon>Diptera</taxon>
        <taxon>Nematocera</taxon>
        <taxon>Culicoidea</taxon>
        <taxon>Culicidae</taxon>
        <taxon>Anophelinae</taxon>
        <taxon>Anopheles</taxon>
    </lineage>
</organism>
<dbReference type="OMA" id="WHLWRLL"/>
<dbReference type="STRING" id="43151.W5JA24"/>
<dbReference type="PANTHER" id="PTHR15555">
    <property type="entry name" value="ZINC FINGER HIT DOMAIN CONTAINING PROTEIN 2 PROTEIN FON -RELATED"/>
    <property type="match status" value="1"/>
</dbReference>
<protein>
    <submittedName>
        <fullName evidence="4">HIT zinc finger family protein</fullName>
    </submittedName>
</protein>
<dbReference type="CDD" id="cd23024">
    <property type="entry name" value="zf-HIT_ZNHIT2-3"/>
    <property type="match status" value="1"/>
</dbReference>
<keyword evidence="6" id="KW-1185">Reference proteome</keyword>
<name>W5JA24_ANODA</name>
<dbReference type="HOGENOM" id="CLU_039057_2_0_1"/>
<dbReference type="Gene3D" id="3.30.60.190">
    <property type="match status" value="1"/>
</dbReference>
<evidence type="ECO:0000313" key="6">
    <source>
        <dbReference type="Proteomes" id="UP000000673"/>
    </source>
</evidence>
<gene>
    <name evidence="4" type="ORF">AND_008714</name>
</gene>